<reference evidence="1" key="1">
    <citation type="submission" date="2020-04" db="EMBL/GenBank/DDBJ databases">
        <title>A chromosome-scale assembly and high-density genetic map of the yellow drum (Nibea albiflora) genome.</title>
        <authorList>
            <person name="Xu D."/>
            <person name="Zhang W."/>
            <person name="Chen R."/>
            <person name="Tan P."/>
            <person name="Wang L."/>
            <person name="Song H."/>
            <person name="Tian L."/>
            <person name="Zhu Q."/>
            <person name="Wang B."/>
        </authorList>
    </citation>
    <scope>NUCLEOTIDE SEQUENCE</scope>
    <source>
        <strain evidence="1">ZJHYS-2018</strain>
    </source>
</reference>
<dbReference type="Proteomes" id="UP000805704">
    <property type="component" value="Chromosome 3"/>
</dbReference>
<name>A0ACB7EQ53_NIBAL</name>
<evidence type="ECO:0000313" key="2">
    <source>
        <dbReference type="Proteomes" id="UP000805704"/>
    </source>
</evidence>
<keyword evidence="2" id="KW-1185">Reference proteome</keyword>
<comment type="caution">
    <text evidence="1">The sequence shown here is derived from an EMBL/GenBank/DDBJ whole genome shotgun (WGS) entry which is preliminary data.</text>
</comment>
<organism evidence="1 2">
    <name type="scientific">Nibea albiflora</name>
    <name type="common">Yellow drum</name>
    <name type="synonym">Corvina albiflora</name>
    <dbReference type="NCBI Taxonomy" id="240163"/>
    <lineage>
        <taxon>Eukaryota</taxon>
        <taxon>Metazoa</taxon>
        <taxon>Chordata</taxon>
        <taxon>Craniata</taxon>
        <taxon>Vertebrata</taxon>
        <taxon>Euteleostomi</taxon>
        <taxon>Actinopterygii</taxon>
        <taxon>Neopterygii</taxon>
        <taxon>Teleostei</taxon>
        <taxon>Neoteleostei</taxon>
        <taxon>Acanthomorphata</taxon>
        <taxon>Eupercaria</taxon>
        <taxon>Sciaenidae</taxon>
        <taxon>Nibea</taxon>
    </lineage>
</organism>
<evidence type="ECO:0000313" key="1">
    <source>
        <dbReference type="EMBL" id="KAG8004340.1"/>
    </source>
</evidence>
<protein>
    <submittedName>
        <fullName evidence="1">Uncharacterized protein</fullName>
    </submittedName>
</protein>
<proteinExistence type="predicted"/>
<sequence>MRLFTDPLRAAVLRSIITEPAGLTGSGLETANMLVYVGSTFWFAAHQLLRIVTKMEQHLRDVHGRLERERNPDDVAHYLQQPAHSEQSYVMVCLATPQSAGTSQRLRPGFRQSAGRLRDYVQVLDSLRGRLRDYVQVLDSLRGLLRDYVQVLDGL</sequence>
<dbReference type="EMBL" id="CM024791">
    <property type="protein sequence ID" value="KAG8004340.1"/>
    <property type="molecule type" value="Genomic_DNA"/>
</dbReference>
<gene>
    <name evidence="1" type="ORF">GBF38_009293</name>
</gene>
<accession>A0ACB7EQ53</accession>